<dbReference type="PANTHER" id="PTHR33116:SF78">
    <property type="entry name" value="OS12G0587133 PROTEIN"/>
    <property type="match status" value="1"/>
</dbReference>
<dbReference type="SUPFAM" id="SSF56672">
    <property type="entry name" value="DNA/RNA polymerases"/>
    <property type="match status" value="1"/>
</dbReference>
<dbReference type="Pfam" id="PF13966">
    <property type="entry name" value="zf-RVT"/>
    <property type="match status" value="1"/>
</dbReference>
<feature type="domain" description="Reverse transcriptase" evidence="1">
    <location>
        <begin position="140"/>
        <end position="414"/>
    </location>
</feature>
<reference evidence="2" key="1">
    <citation type="journal article" date="2022" name="Cell">
        <title>Repeat-based holocentromeres influence genome architecture and karyotype evolution.</title>
        <authorList>
            <person name="Hofstatter P.G."/>
            <person name="Thangavel G."/>
            <person name="Lux T."/>
            <person name="Neumann P."/>
            <person name="Vondrak T."/>
            <person name="Novak P."/>
            <person name="Zhang M."/>
            <person name="Costa L."/>
            <person name="Castellani M."/>
            <person name="Scott A."/>
            <person name="Toegelov H."/>
            <person name="Fuchs J."/>
            <person name="Mata-Sucre Y."/>
            <person name="Dias Y."/>
            <person name="Vanzela A.L.L."/>
            <person name="Huettel B."/>
            <person name="Almeida C.C.S."/>
            <person name="Simkova H."/>
            <person name="Souza G."/>
            <person name="Pedrosa-Harand A."/>
            <person name="Macas J."/>
            <person name="Mayer K.F.X."/>
            <person name="Houben A."/>
            <person name="Marques A."/>
        </authorList>
    </citation>
    <scope>NUCLEOTIDE SEQUENCE</scope>
    <source>
        <strain evidence="2">RhyBre1mFocal</strain>
    </source>
</reference>
<evidence type="ECO:0000313" key="2">
    <source>
        <dbReference type="EMBL" id="KAJ1703910.1"/>
    </source>
</evidence>
<evidence type="ECO:0000313" key="3">
    <source>
        <dbReference type="Proteomes" id="UP001151287"/>
    </source>
</evidence>
<dbReference type="Proteomes" id="UP001151287">
    <property type="component" value="Unassembled WGS sequence"/>
</dbReference>
<evidence type="ECO:0000259" key="1">
    <source>
        <dbReference type="PROSITE" id="PS50878"/>
    </source>
</evidence>
<dbReference type="AlphaFoldDB" id="A0A9Q0D1T6"/>
<dbReference type="PROSITE" id="PS50878">
    <property type="entry name" value="RT_POL"/>
    <property type="match status" value="1"/>
</dbReference>
<dbReference type="CDD" id="cd01650">
    <property type="entry name" value="RT_nLTR_like"/>
    <property type="match status" value="1"/>
</dbReference>
<dbReference type="InterPro" id="IPR043502">
    <property type="entry name" value="DNA/RNA_pol_sf"/>
</dbReference>
<dbReference type="InterPro" id="IPR026960">
    <property type="entry name" value="RVT-Znf"/>
</dbReference>
<dbReference type="EMBL" id="JAMQYH010000001">
    <property type="protein sequence ID" value="KAJ1703910.1"/>
    <property type="molecule type" value="Genomic_DNA"/>
</dbReference>
<organism evidence="2 3">
    <name type="scientific">Rhynchospora breviuscula</name>
    <dbReference type="NCBI Taxonomy" id="2022672"/>
    <lineage>
        <taxon>Eukaryota</taxon>
        <taxon>Viridiplantae</taxon>
        <taxon>Streptophyta</taxon>
        <taxon>Embryophyta</taxon>
        <taxon>Tracheophyta</taxon>
        <taxon>Spermatophyta</taxon>
        <taxon>Magnoliopsida</taxon>
        <taxon>Liliopsida</taxon>
        <taxon>Poales</taxon>
        <taxon>Cyperaceae</taxon>
        <taxon>Cyperoideae</taxon>
        <taxon>Rhynchosporeae</taxon>
        <taxon>Rhynchospora</taxon>
    </lineage>
</organism>
<gene>
    <name evidence="2" type="ORF">LUZ63_003689</name>
</gene>
<accession>A0A9Q0D1T6</accession>
<dbReference type="Pfam" id="PF00078">
    <property type="entry name" value="RVT_1"/>
    <property type="match status" value="1"/>
</dbReference>
<proteinExistence type="predicted"/>
<dbReference type="PANTHER" id="PTHR33116">
    <property type="entry name" value="REVERSE TRANSCRIPTASE ZINC-BINDING DOMAIN-CONTAINING PROTEIN-RELATED-RELATED"/>
    <property type="match status" value="1"/>
</dbReference>
<protein>
    <recommendedName>
        <fullName evidence="1">Reverse transcriptase domain-containing protein</fullName>
    </recommendedName>
</protein>
<keyword evidence="3" id="KW-1185">Reference proteome</keyword>
<name>A0A9Q0D1T6_9POAL</name>
<dbReference type="InterPro" id="IPR000477">
    <property type="entry name" value="RT_dom"/>
</dbReference>
<comment type="caution">
    <text evidence="2">The sequence shown here is derived from an EMBL/GenBank/DDBJ whole genome shotgun (WGS) entry which is preliminary data.</text>
</comment>
<sequence length="835" mass="95463">MYRLQRSAANWRLKGDQNNAYFHAMASARKRRNLIESVLVDGSDVCDHNSKARAFHSFFCSLMGAASPDSGLLENLEWSMLYPTSGTFPVNLAEPISDQEIRRTISDWPSNKSPGPDGYTGEFYKFFLEEMIPDISQTLNNALSSGSLSPLNSSYIALVPKVEAPTETTDFRPVSIIHSMQRILSKILASRFTPHIDQLITLSQSGFIPGRNIIENFLYAQQVIQFANKEKIQIGVFKADLHKAFDTLNWDFIQKVLLAIGLPPLFIAWIMNCILQGNSRVIVNGIAGRKINLKRGVRQGDPFSPYLFIVAFDFFSRWLKSLARSGALSLPFPQMQPALFYADDSVIFFKPCTEQVRFLKMILLALQFISGLALNRNKSDLMVTHLDEELVIALSQEMGCRPSKFPIRYLGLPLSDKKLKKQSYLPLIAKLKSKLNSWKAPFLSSAGRLVLINSCITSMPLYFMSAFQVPKWVLKEIDTIRMNFFWQGNSMDRRRLIMVPWDTICTPKKQGGLGVINLRDMNTALLAKHLWNWMSSRDNLCSQLVATLQNNRTTLVPIFSPLQKEFQSIAPMLVPLITAISGDGKNILFWHHNWGLGTLKYRYEDLYSFAFNPNLTLSRFVADWHNNATIFRNTLHGSRSASAQWHSLQQSLSHNLTLPLTTNRDSFRWNLNSDGMFSVNSIYNFFKKFPKHSSCLLHLWKLKIPPRMKVFVWQMSLNKIVTVDNLKKRGWQQASFCTLCASDEETAKHLFNSCKLFNEVLQKASDYSPLFTNFDFTSNPQFLADSTKPLIHREIMGILCFILWRERCNRIFSESSQSVAALAEQIFSEWEALRR</sequence>
<dbReference type="OrthoDB" id="786283at2759"/>